<dbReference type="EMBL" id="JAENGY010000397">
    <property type="protein sequence ID" value="KAG6963993.1"/>
    <property type="molecule type" value="Genomic_DNA"/>
</dbReference>
<reference evidence="2" key="1">
    <citation type="submission" date="2021-01" db="EMBL/GenBank/DDBJ databases">
        <title>Phytophthora aleatoria, a newly-described species from Pinus radiata is distinct from Phytophthora cactorum isolates based on comparative genomics.</title>
        <authorList>
            <person name="Mcdougal R."/>
            <person name="Panda P."/>
            <person name="Williams N."/>
            <person name="Studholme D.J."/>
        </authorList>
    </citation>
    <scope>NUCLEOTIDE SEQUENCE</scope>
    <source>
        <strain evidence="2">NZFS 4037</strain>
    </source>
</reference>
<evidence type="ECO:0000313" key="2">
    <source>
        <dbReference type="EMBL" id="KAG6963993.1"/>
    </source>
</evidence>
<dbReference type="InterPro" id="IPR029526">
    <property type="entry name" value="PGBD"/>
</dbReference>
<evidence type="ECO:0000313" key="3">
    <source>
        <dbReference type="Proteomes" id="UP000709295"/>
    </source>
</evidence>
<name>A0A8J5MGB5_9STRA</name>
<protein>
    <recommendedName>
        <fullName evidence="1">PiggyBac transposable element-derived protein domain-containing protein</fullName>
    </recommendedName>
</protein>
<keyword evidence="3" id="KW-1185">Reference proteome</keyword>
<dbReference type="Proteomes" id="UP000709295">
    <property type="component" value="Unassembled WGS sequence"/>
</dbReference>
<evidence type="ECO:0000259" key="1">
    <source>
        <dbReference type="Pfam" id="PF13843"/>
    </source>
</evidence>
<sequence>MNQMFMVSRRPRTYRWQVLGAILGFDKAMQDIHRRSCDEETRPWRRSSTLCLLPYSSISRYVQTSTSAICCRFVLTMRTSTRSGGGVKKKTRRDIRQELQGVAPIKPHELCRFVGLLIARTICPNRDKLTNHWKNTDEGAITRGAFNSVMSRDRFMEIYRNLHFNDNDDP</sequence>
<feature type="domain" description="PiggyBac transposable element-derived protein" evidence="1">
    <location>
        <begin position="90"/>
        <end position="169"/>
    </location>
</feature>
<dbReference type="AlphaFoldDB" id="A0A8J5MGB5"/>
<gene>
    <name evidence="2" type="ORF">JG688_00007900</name>
</gene>
<proteinExistence type="predicted"/>
<dbReference type="PANTHER" id="PTHR46599:SF3">
    <property type="entry name" value="PIGGYBAC TRANSPOSABLE ELEMENT-DERIVED PROTEIN 4"/>
    <property type="match status" value="1"/>
</dbReference>
<dbReference type="PANTHER" id="PTHR46599">
    <property type="entry name" value="PIGGYBAC TRANSPOSABLE ELEMENT-DERIVED PROTEIN 4"/>
    <property type="match status" value="1"/>
</dbReference>
<organism evidence="2 3">
    <name type="scientific">Phytophthora aleatoria</name>
    <dbReference type="NCBI Taxonomy" id="2496075"/>
    <lineage>
        <taxon>Eukaryota</taxon>
        <taxon>Sar</taxon>
        <taxon>Stramenopiles</taxon>
        <taxon>Oomycota</taxon>
        <taxon>Peronosporomycetes</taxon>
        <taxon>Peronosporales</taxon>
        <taxon>Peronosporaceae</taxon>
        <taxon>Phytophthora</taxon>
    </lineage>
</organism>
<dbReference type="Pfam" id="PF13843">
    <property type="entry name" value="DDE_Tnp_1_7"/>
    <property type="match status" value="1"/>
</dbReference>
<comment type="caution">
    <text evidence="2">The sequence shown here is derived from an EMBL/GenBank/DDBJ whole genome shotgun (WGS) entry which is preliminary data.</text>
</comment>
<accession>A0A8J5MGB5</accession>